<evidence type="ECO:0000313" key="3">
    <source>
        <dbReference type="EMBL" id="MCW3782535.1"/>
    </source>
</evidence>
<organism evidence="3 4">
    <name type="scientific">Defluviimonas salinarum</name>
    <dbReference type="NCBI Taxonomy" id="2992147"/>
    <lineage>
        <taxon>Bacteria</taxon>
        <taxon>Pseudomonadati</taxon>
        <taxon>Pseudomonadota</taxon>
        <taxon>Alphaproteobacteria</taxon>
        <taxon>Rhodobacterales</taxon>
        <taxon>Paracoccaceae</taxon>
        <taxon>Albidovulum</taxon>
    </lineage>
</organism>
<evidence type="ECO:0000256" key="1">
    <source>
        <dbReference type="ARBA" id="ARBA00022686"/>
    </source>
</evidence>
<accession>A0ABT3J4E5</accession>
<sequence length="185" mass="19596">MQLSPGQNVDLPEDEVAILIDRPGAGHVIHAILIDAAGRALSPGRTVFYGNGSASGIRARNLAQGDPEIVVTLSRLPDAASKVLVVLSVHAGSMAALGQGRLSLRSGADEHRFELSFAGFSERSLILGEIYRRGEGFRFRALAQGFMRGIEALNETYGAGLETAAPIMLPEPARAAREPSHNQGD</sequence>
<dbReference type="Pfam" id="PF02342">
    <property type="entry name" value="TerD"/>
    <property type="match status" value="1"/>
</dbReference>
<protein>
    <submittedName>
        <fullName evidence="3">TerD family protein</fullName>
    </submittedName>
</protein>
<dbReference type="EMBL" id="JAPDOG010000011">
    <property type="protein sequence ID" value="MCW3782535.1"/>
    <property type="molecule type" value="Genomic_DNA"/>
</dbReference>
<dbReference type="PANTHER" id="PTHR32097">
    <property type="entry name" value="CAMP-BINDING PROTEIN 1-RELATED"/>
    <property type="match status" value="1"/>
</dbReference>
<keyword evidence="1" id="KW-0778">Tellurium resistance</keyword>
<dbReference type="Gene3D" id="2.60.60.30">
    <property type="entry name" value="sav2460 like domains"/>
    <property type="match status" value="1"/>
</dbReference>
<evidence type="ECO:0000313" key="4">
    <source>
        <dbReference type="Proteomes" id="UP001207582"/>
    </source>
</evidence>
<reference evidence="3 4" key="1">
    <citation type="submission" date="2022-10" db="EMBL/GenBank/DDBJ databases">
        <title>Defluviimonas sp. CAU 1641 isolated from mud.</title>
        <authorList>
            <person name="Kim W."/>
        </authorList>
    </citation>
    <scope>NUCLEOTIDE SEQUENCE [LARGE SCALE GENOMIC DNA]</scope>
    <source>
        <strain evidence="3 4">CAU 1641</strain>
    </source>
</reference>
<dbReference type="PANTHER" id="PTHR32097:SF17">
    <property type="entry name" value="CAMP-BINDING PROTEIN 1-RELATED"/>
    <property type="match status" value="1"/>
</dbReference>
<name>A0ABT3J4E5_9RHOB</name>
<comment type="caution">
    <text evidence="3">The sequence shown here is derived from an EMBL/GenBank/DDBJ whole genome shotgun (WGS) entry which is preliminary data.</text>
</comment>
<dbReference type="Proteomes" id="UP001207582">
    <property type="component" value="Unassembled WGS sequence"/>
</dbReference>
<feature type="domain" description="TerD" evidence="2">
    <location>
        <begin position="29"/>
        <end position="157"/>
    </location>
</feature>
<dbReference type="InterPro" id="IPR003325">
    <property type="entry name" value="TerD"/>
</dbReference>
<proteinExistence type="predicted"/>
<dbReference type="RefSeq" id="WP_264772268.1">
    <property type="nucleotide sequence ID" value="NZ_JAPDOG010000011.1"/>
</dbReference>
<gene>
    <name evidence="3" type="ORF">OM960_13165</name>
</gene>
<dbReference type="InterPro" id="IPR051324">
    <property type="entry name" value="Stress/Tellurium_Resist"/>
</dbReference>
<keyword evidence="4" id="KW-1185">Reference proteome</keyword>
<evidence type="ECO:0000259" key="2">
    <source>
        <dbReference type="Pfam" id="PF02342"/>
    </source>
</evidence>
<dbReference type="CDD" id="cd06974">
    <property type="entry name" value="TerD_like"/>
    <property type="match status" value="1"/>
</dbReference>